<feature type="domain" description="Ribosome recycling factor" evidence="4">
    <location>
        <begin position="23"/>
        <end position="188"/>
    </location>
</feature>
<keyword evidence="2" id="KW-0648">Protein biosynthesis</keyword>
<dbReference type="Proteomes" id="UP000230683">
    <property type="component" value="Unassembled WGS sequence"/>
</dbReference>
<dbReference type="Pfam" id="PF01765">
    <property type="entry name" value="RRF"/>
    <property type="match status" value="1"/>
</dbReference>
<protein>
    <submittedName>
        <fullName evidence="5">Ribosome recycling factor</fullName>
    </submittedName>
</protein>
<dbReference type="NCBIfam" id="TIGR00496">
    <property type="entry name" value="frr"/>
    <property type="match status" value="1"/>
</dbReference>
<dbReference type="GO" id="GO:0006412">
    <property type="term" value="P:translation"/>
    <property type="evidence" value="ECO:0007669"/>
    <property type="project" value="UniProtKB-KW"/>
</dbReference>
<evidence type="ECO:0000313" key="5">
    <source>
        <dbReference type="EMBL" id="PJA40967.1"/>
    </source>
</evidence>
<name>A0A2M7X499_UNCKA</name>
<dbReference type="EMBL" id="PFWY01000057">
    <property type="protein sequence ID" value="PJA40967.1"/>
    <property type="molecule type" value="Genomic_DNA"/>
</dbReference>
<evidence type="ECO:0000259" key="4">
    <source>
        <dbReference type="Pfam" id="PF01765"/>
    </source>
</evidence>
<dbReference type="AlphaFoldDB" id="A0A2M7X499"/>
<organism evidence="5 6">
    <name type="scientific">candidate division WWE3 bacterium CG_4_9_14_3_um_filter_34_6</name>
    <dbReference type="NCBI Taxonomy" id="1975079"/>
    <lineage>
        <taxon>Bacteria</taxon>
        <taxon>Katanobacteria</taxon>
    </lineage>
</organism>
<comment type="caution">
    <text evidence="5">The sequence shown here is derived from an EMBL/GenBank/DDBJ whole genome shotgun (WGS) entry which is preliminary data.</text>
</comment>
<accession>A0A2M7X499</accession>
<keyword evidence="3" id="KW-0175">Coiled coil</keyword>
<comment type="similarity">
    <text evidence="1">Belongs to the RRF family.</text>
</comment>
<reference evidence="6" key="1">
    <citation type="submission" date="2017-09" db="EMBL/GenBank/DDBJ databases">
        <title>Depth-based differentiation of microbial function through sediment-hosted aquifers and enrichment of novel symbionts in the deep terrestrial subsurface.</title>
        <authorList>
            <person name="Probst A.J."/>
            <person name="Ladd B."/>
            <person name="Jarett J.K."/>
            <person name="Geller-Mcgrath D.E."/>
            <person name="Sieber C.M.K."/>
            <person name="Emerson J.B."/>
            <person name="Anantharaman K."/>
            <person name="Thomas B.C."/>
            <person name="Malmstrom R."/>
            <person name="Stieglmeier M."/>
            <person name="Klingl A."/>
            <person name="Woyke T."/>
            <person name="Ryan C.M."/>
            <person name="Banfield J.F."/>
        </authorList>
    </citation>
    <scope>NUCLEOTIDE SEQUENCE [LARGE SCALE GENOMIC DNA]</scope>
</reference>
<sequence>MLNSFYMKQDDFLEHVKSTKKFLSEELTKIRTGRASAGLVDDIMVNAYDGASPLPLKEVASVSIPESQLILISPWDRSVTAKIEKAIIDSGKGFTPINDGENIRIPIPAVTEERRMALSKEISGLVEQAKVKLRTLRQNVIKAIEEQEDNGIITEDDMYKMKKEIDAEIATANKELEEMGKEKENEVLKI</sequence>
<feature type="coiled-coil region" evidence="3">
    <location>
        <begin position="126"/>
        <end position="189"/>
    </location>
</feature>
<dbReference type="Gene3D" id="3.30.1360.40">
    <property type="match status" value="1"/>
</dbReference>
<evidence type="ECO:0000256" key="2">
    <source>
        <dbReference type="ARBA" id="ARBA00022917"/>
    </source>
</evidence>
<proteinExistence type="inferred from homology"/>
<evidence type="ECO:0000256" key="3">
    <source>
        <dbReference type="SAM" id="Coils"/>
    </source>
</evidence>
<dbReference type="SUPFAM" id="SSF55194">
    <property type="entry name" value="Ribosome recycling factor, RRF"/>
    <property type="match status" value="1"/>
</dbReference>
<dbReference type="PANTHER" id="PTHR20982:SF3">
    <property type="entry name" value="MITOCHONDRIAL RIBOSOME RECYCLING FACTOR PSEUDO 1"/>
    <property type="match status" value="1"/>
</dbReference>
<dbReference type="InterPro" id="IPR023584">
    <property type="entry name" value="Ribosome_recyc_fac_dom"/>
</dbReference>
<dbReference type="PANTHER" id="PTHR20982">
    <property type="entry name" value="RIBOSOME RECYCLING FACTOR"/>
    <property type="match status" value="1"/>
</dbReference>
<dbReference type="InterPro" id="IPR002661">
    <property type="entry name" value="Ribosome_recyc_fac"/>
</dbReference>
<evidence type="ECO:0000313" key="6">
    <source>
        <dbReference type="Proteomes" id="UP000230683"/>
    </source>
</evidence>
<dbReference type="Gene3D" id="1.10.132.20">
    <property type="entry name" value="Ribosome-recycling factor"/>
    <property type="match status" value="1"/>
</dbReference>
<dbReference type="InterPro" id="IPR036191">
    <property type="entry name" value="RRF_sf"/>
</dbReference>
<gene>
    <name evidence="5" type="ORF">CO178_01200</name>
</gene>
<dbReference type="FunFam" id="3.30.1360.40:FF:000001">
    <property type="entry name" value="Ribosome-recycling factor"/>
    <property type="match status" value="1"/>
</dbReference>
<dbReference type="GO" id="GO:0043023">
    <property type="term" value="F:ribosomal large subunit binding"/>
    <property type="evidence" value="ECO:0007669"/>
    <property type="project" value="TreeGrafter"/>
</dbReference>
<evidence type="ECO:0000256" key="1">
    <source>
        <dbReference type="ARBA" id="ARBA00005912"/>
    </source>
</evidence>